<dbReference type="AlphaFoldDB" id="A0AAN7RDT4"/>
<evidence type="ECO:0000256" key="2">
    <source>
        <dbReference type="SAM" id="MobiDB-lite"/>
    </source>
</evidence>
<sequence length="248" mass="28157">MIVSFCKKGLHSFLGLANFVDSPALPTCDPRPNASAVGLSTATADWPRWPNVVESTAVHSPPPPPKKDKIRGSDSGIVDGLMSCTESLGFESSDDLVSEFLPARQVKMSVKRTRWRDEIAKRREKKYPPPISSLDHKGQRSFFLRPVRTEGRLKLAEVRIDRPEILWASREDGRLRLHLIVNEEATDIEEHTKVEEIGEKHEEEQEGQHEIGEWKIAVSSGDGFVRCHHPHHLHNFQDVWRQPCVPTR</sequence>
<comment type="similarity">
    <text evidence="1">Belongs to the fantastic four family.</text>
</comment>
<protein>
    <recommendedName>
        <fullName evidence="3">FAF domain-containing protein</fullName>
    </recommendedName>
</protein>
<dbReference type="InterPro" id="IPR021410">
    <property type="entry name" value="FAF"/>
</dbReference>
<evidence type="ECO:0000259" key="3">
    <source>
        <dbReference type="Pfam" id="PF11250"/>
    </source>
</evidence>
<dbReference type="PANTHER" id="PTHR33155">
    <property type="entry name" value="FANTASTIC FOUR-LIKE PROTEIN (DUF3049)"/>
    <property type="match status" value="1"/>
</dbReference>
<evidence type="ECO:0000256" key="1">
    <source>
        <dbReference type="ARBA" id="ARBA00008690"/>
    </source>
</evidence>
<dbReference type="Pfam" id="PF11250">
    <property type="entry name" value="FAF"/>
    <property type="match status" value="1"/>
</dbReference>
<accession>A0AAN7RDT4</accession>
<dbReference type="EMBL" id="JAXQNO010000002">
    <property type="protein sequence ID" value="KAK4802069.1"/>
    <property type="molecule type" value="Genomic_DNA"/>
</dbReference>
<feature type="domain" description="FAF" evidence="3">
    <location>
        <begin position="126"/>
        <end position="179"/>
    </location>
</feature>
<feature type="region of interest" description="Disordered" evidence="2">
    <location>
        <begin position="54"/>
        <end position="74"/>
    </location>
</feature>
<name>A0AAN7RDT4_TRANT</name>
<gene>
    <name evidence="4" type="ORF">SAY86_000272</name>
</gene>
<evidence type="ECO:0000313" key="5">
    <source>
        <dbReference type="Proteomes" id="UP001346149"/>
    </source>
</evidence>
<evidence type="ECO:0000313" key="4">
    <source>
        <dbReference type="EMBL" id="KAK4802069.1"/>
    </source>
</evidence>
<keyword evidence="5" id="KW-1185">Reference proteome</keyword>
<dbReference type="Proteomes" id="UP001346149">
    <property type="component" value="Unassembled WGS sequence"/>
</dbReference>
<comment type="caution">
    <text evidence="4">The sequence shown here is derived from an EMBL/GenBank/DDBJ whole genome shotgun (WGS) entry which is preliminary data.</text>
</comment>
<reference evidence="4 5" key="1">
    <citation type="journal article" date="2023" name="Hortic Res">
        <title>Pangenome of water caltrop reveals structural variations and asymmetric subgenome divergence after allopolyploidization.</title>
        <authorList>
            <person name="Zhang X."/>
            <person name="Chen Y."/>
            <person name="Wang L."/>
            <person name="Yuan Y."/>
            <person name="Fang M."/>
            <person name="Shi L."/>
            <person name="Lu R."/>
            <person name="Comes H.P."/>
            <person name="Ma Y."/>
            <person name="Chen Y."/>
            <person name="Huang G."/>
            <person name="Zhou Y."/>
            <person name="Zheng Z."/>
            <person name="Qiu Y."/>
        </authorList>
    </citation>
    <scope>NUCLEOTIDE SEQUENCE [LARGE SCALE GENOMIC DNA]</scope>
    <source>
        <strain evidence="4">F231</strain>
    </source>
</reference>
<dbReference type="InterPro" id="IPR046431">
    <property type="entry name" value="FAF_dom"/>
</dbReference>
<dbReference type="PANTHER" id="PTHR33155:SF27">
    <property type="entry name" value="FANTASTIC FOUR-LIKE PROTEIN (DUF3049)"/>
    <property type="match status" value="1"/>
</dbReference>
<proteinExistence type="inferred from homology"/>
<organism evidence="4 5">
    <name type="scientific">Trapa natans</name>
    <name type="common">Water chestnut</name>
    <dbReference type="NCBI Taxonomy" id="22666"/>
    <lineage>
        <taxon>Eukaryota</taxon>
        <taxon>Viridiplantae</taxon>
        <taxon>Streptophyta</taxon>
        <taxon>Embryophyta</taxon>
        <taxon>Tracheophyta</taxon>
        <taxon>Spermatophyta</taxon>
        <taxon>Magnoliopsida</taxon>
        <taxon>eudicotyledons</taxon>
        <taxon>Gunneridae</taxon>
        <taxon>Pentapetalae</taxon>
        <taxon>rosids</taxon>
        <taxon>malvids</taxon>
        <taxon>Myrtales</taxon>
        <taxon>Lythraceae</taxon>
        <taxon>Trapa</taxon>
    </lineage>
</organism>